<organism evidence="2 3">
    <name type="scientific">Hyaloperonospora arabidopsidis (strain Emoy2)</name>
    <name type="common">Downy mildew agent</name>
    <name type="synonym">Peronospora arabidopsidis</name>
    <dbReference type="NCBI Taxonomy" id="559515"/>
    <lineage>
        <taxon>Eukaryota</taxon>
        <taxon>Sar</taxon>
        <taxon>Stramenopiles</taxon>
        <taxon>Oomycota</taxon>
        <taxon>Peronosporomycetes</taxon>
        <taxon>Peronosporales</taxon>
        <taxon>Peronosporaceae</taxon>
        <taxon>Hyaloperonospora</taxon>
    </lineage>
</organism>
<reference evidence="2" key="2">
    <citation type="submission" date="2015-06" db="UniProtKB">
        <authorList>
            <consortium name="EnsemblProtists"/>
        </authorList>
    </citation>
    <scope>IDENTIFICATION</scope>
    <source>
        <strain evidence="2">Emoy2</strain>
    </source>
</reference>
<accession>M4C0W3</accession>
<dbReference type="HOGENOM" id="CLU_3036477_0_0_1"/>
<dbReference type="InParanoid" id="M4C0W3"/>
<name>M4C0W3_HYAAE</name>
<keyword evidence="3" id="KW-1185">Reference proteome</keyword>
<reference evidence="3" key="1">
    <citation type="journal article" date="2010" name="Science">
        <title>Signatures of adaptation to obligate biotrophy in the Hyaloperonospora arabidopsidis genome.</title>
        <authorList>
            <person name="Baxter L."/>
            <person name="Tripathy S."/>
            <person name="Ishaque N."/>
            <person name="Boot N."/>
            <person name="Cabral A."/>
            <person name="Kemen E."/>
            <person name="Thines M."/>
            <person name="Ah-Fong A."/>
            <person name="Anderson R."/>
            <person name="Badejoko W."/>
            <person name="Bittner-Eddy P."/>
            <person name="Boore J.L."/>
            <person name="Chibucos M.C."/>
            <person name="Coates M."/>
            <person name="Dehal P."/>
            <person name="Delehaunty K."/>
            <person name="Dong S."/>
            <person name="Downton P."/>
            <person name="Dumas B."/>
            <person name="Fabro G."/>
            <person name="Fronick C."/>
            <person name="Fuerstenberg S.I."/>
            <person name="Fulton L."/>
            <person name="Gaulin E."/>
            <person name="Govers F."/>
            <person name="Hughes L."/>
            <person name="Humphray S."/>
            <person name="Jiang R.H."/>
            <person name="Judelson H."/>
            <person name="Kamoun S."/>
            <person name="Kyung K."/>
            <person name="Meijer H."/>
            <person name="Minx P."/>
            <person name="Morris P."/>
            <person name="Nelson J."/>
            <person name="Phuntumart V."/>
            <person name="Qutob D."/>
            <person name="Rehmany A."/>
            <person name="Rougon-Cardoso A."/>
            <person name="Ryden P."/>
            <person name="Torto-Alalibo T."/>
            <person name="Studholme D."/>
            <person name="Wang Y."/>
            <person name="Win J."/>
            <person name="Wood J."/>
            <person name="Clifton S.W."/>
            <person name="Rogers J."/>
            <person name="Van den Ackerveken G."/>
            <person name="Jones J.D."/>
            <person name="McDowell J.M."/>
            <person name="Beynon J."/>
            <person name="Tyler B.M."/>
        </authorList>
    </citation>
    <scope>NUCLEOTIDE SEQUENCE [LARGE SCALE GENOMIC DNA]</scope>
    <source>
        <strain evidence="3">Emoy2</strain>
    </source>
</reference>
<dbReference type="EnsemblProtists" id="HpaT812667">
    <property type="protein sequence ID" value="HpaP812667"/>
    <property type="gene ID" value="HpaG812667"/>
</dbReference>
<evidence type="ECO:0000256" key="1">
    <source>
        <dbReference type="SAM" id="MobiDB-lite"/>
    </source>
</evidence>
<dbReference type="AlphaFoldDB" id="M4C0W3"/>
<dbReference type="EMBL" id="JH598086">
    <property type="status" value="NOT_ANNOTATED_CDS"/>
    <property type="molecule type" value="Genomic_DNA"/>
</dbReference>
<feature type="compositionally biased region" description="Low complexity" evidence="1">
    <location>
        <begin position="37"/>
        <end position="55"/>
    </location>
</feature>
<evidence type="ECO:0000313" key="3">
    <source>
        <dbReference type="Proteomes" id="UP000011713"/>
    </source>
</evidence>
<protein>
    <submittedName>
        <fullName evidence="2">Uncharacterized protein</fullName>
    </submittedName>
</protein>
<dbReference type="Proteomes" id="UP000011713">
    <property type="component" value="Unassembled WGS sequence"/>
</dbReference>
<proteinExistence type="predicted"/>
<sequence length="55" mass="5733">MVASRMAKGPNGTRGFAETWNLDPAVTPEVMLEEPVVESSTASVTAVGTTEPSEP</sequence>
<dbReference type="VEuPathDB" id="FungiDB:HpaG812667"/>
<evidence type="ECO:0000313" key="2">
    <source>
        <dbReference type="EnsemblProtists" id="HpaP812667"/>
    </source>
</evidence>
<feature type="region of interest" description="Disordered" evidence="1">
    <location>
        <begin position="35"/>
        <end position="55"/>
    </location>
</feature>